<name>A0A1A9DZY2_STRAG</name>
<sequence length="154" mass="17461">MSEFKVIETQEELDTIVKARIAREREKYQDYDQLKTRVEELETENSSLQTALNDAKSNTDSYTEKITTLENQIAGYETANLRTKVALQYGLPIDLANRLQGDDEDGLKVDAERLASFIKPSQPQPPAKSNEPIITDQKEAGWIEMARNLVNKGE</sequence>
<reference evidence="1 2" key="1">
    <citation type="journal article" date="2018" name="Emerg. Microbes Infect.">
        <title>Phenotypic and molecular analysis of nontypeable Group B streptococci: identification of cps2a and hybrid cps2a/cps5 Group B streptococcal capsule gene clusters.</title>
        <authorList>
            <person name="Alhhazmi A."/>
            <person name="Tyrrell G.J."/>
        </authorList>
    </citation>
    <scope>NUCLEOTIDE SEQUENCE [LARGE SCALE GENOMIC DNA]</scope>
    <source>
        <strain evidence="1 2">PLGBS17</strain>
    </source>
</reference>
<protein>
    <submittedName>
        <fullName evidence="1">DUF4355 domain-containing protein</fullName>
    </submittedName>
</protein>
<dbReference type="Gene3D" id="1.20.5.1000">
    <property type="entry name" value="arf6 gtpase in complex with a specific effector, jip4"/>
    <property type="match status" value="1"/>
</dbReference>
<proteinExistence type="predicted"/>
<organism evidence="1 2">
    <name type="scientific">Streptococcus agalactiae</name>
    <dbReference type="NCBI Taxonomy" id="1311"/>
    <lineage>
        <taxon>Bacteria</taxon>
        <taxon>Bacillati</taxon>
        <taxon>Bacillota</taxon>
        <taxon>Bacilli</taxon>
        <taxon>Lactobacillales</taxon>
        <taxon>Streptococcaceae</taxon>
        <taxon>Streptococcus</taxon>
    </lineage>
</organism>
<gene>
    <name evidence="1" type="ORF">C4618_00470</name>
</gene>
<dbReference type="RefSeq" id="WP_001288695.1">
    <property type="nucleotide sequence ID" value="NZ_BCNJ01000004.1"/>
</dbReference>
<dbReference type="EMBL" id="QHGZ01000009">
    <property type="protein sequence ID" value="RDY91517.1"/>
    <property type="molecule type" value="Genomic_DNA"/>
</dbReference>
<accession>A0A1A9DZY2</accession>
<evidence type="ECO:0000313" key="1">
    <source>
        <dbReference type="EMBL" id="RDY91517.1"/>
    </source>
</evidence>
<evidence type="ECO:0000313" key="2">
    <source>
        <dbReference type="Proteomes" id="UP000256718"/>
    </source>
</evidence>
<dbReference type="Proteomes" id="UP000256718">
    <property type="component" value="Unassembled WGS sequence"/>
</dbReference>
<dbReference type="AlphaFoldDB" id="A0A1A9DZY2"/>
<comment type="caution">
    <text evidence="1">The sequence shown here is derived from an EMBL/GenBank/DDBJ whole genome shotgun (WGS) entry which is preliminary data.</text>
</comment>